<feature type="binding site" evidence="3">
    <location>
        <begin position="377"/>
        <end position="384"/>
    </location>
    <ligand>
        <name>ATP</name>
        <dbReference type="ChEBI" id="CHEBI:30616"/>
    </ligand>
</feature>
<dbReference type="GO" id="GO:0005524">
    <property type="term" value="F:ATP binding"/>
    <property type="evidence" value="ECO:0007669"/>
    <property type="project" value="UniProtKB-UniRule"/>
</dbReference>
<dbReference type="SUPFAM" id="SSF52540">
    <property type="entry name" value="P-loop containing nucleoside triphosphate hydrolases"/>
    <property type="match status" value="1"/>
</dbReference>
<keyword evidence="2 3" id="KW-0067">ATP-binding</keyword>
<evidence type="ECO:0000256" key="5">
    <source>
        <dbReference type="SAM" id="Phobius"/>
    </source>
</evidence>
<dbReference type="InterPro" id="IPR027417">
    <property type="entry name" value="P-loop_NTPase"/>
</dbReference>
<reference evidence="7 8" key="1">
    <citation type="submission" date="2016-10" db="EMBL/GenBank/DDBJ databases">
        <authorList>
            <person name="de Groot N.N."/>
        </authorList>
    </citation>
    <scope>NUCLEOTIDE SEQUENCE [LARGE SCALE GENOMIC DNA]</scope>
    <source>
        <strain evidence="7 8">DSM 44637</strain>
    </source>
</reference>
<dbReference type="OrthoDB" id="3315716at2"/>
<dbReference type="PANTHER" id="PTHR22683">
    <property type="entry name" value="SPORULATION PROTEIN RELATED"/>
    <property type="match status" value="1"/>
</dbReference>
<dbReference type="GO" id="GO:0003677">
    <property type="term" value="F:DNA binding"/>
    <property type="evidence" value="ECO:0007669"/>
    <property type="project" value="InterPro"/>
</dbReference>
<dbReference type="Gene3D" id="3.40.50.300">
    <property type="entry name" value="P-loop containing nucleotide triphosphate hydrolases"/>
    <property type="match status" value="1"/>
</dbReference>
<dbReference type="PANTHER" id="PTHR22683:SF41">
    <property type="entry name" value="DNA TRANSLOCASE FTSK"/>
    <property type="match status" value="1"/>
</dbReference>
<accession>A0A1I6B3A4</accession>
<gene>
    <name evidence="7" type="ORF">SAMN05421854_1233</name>
</gene>
<feature type="compositionally biased region" description="Basic and acidic residues" evidence="4">
    <location>
        <begin position="773"/>
        <end position="782"/>
    </location>
</feature>
<feature type="domain" description="FtsK" evidence="6">
    <location>
        <begin position="359"/>
        <end position="551"/>
    </location>
</feature>
<proteinExistence type="predicted"/>
<feature type="region of interest" description="Disordered" evidence="4">
    <location>
        <begin position="712"/>
        <end position="782"/>
    </location>
</feature>
<dbReference type="AlphaFoldDB" id="A0A1I6B3A4"/>
<organism evidence="7 8">
    <name type="scientific">Amycolatopsis rubida</name>
    <dbReference type="NCBI Taxonomy" id="112413"/>
    <lineage>
        <taxon>Bacteria</taxon>
        <taxon>Bacillati</taxon>
        <taxon>Actinomycetota</taxon>
        <taxon>Actinomycetes</taxon>
        <taxon>Pseudonocardiales</taxon>
        <taxon>Pseudonocardiaceae</taxon>
        <taxon>Amycolatopsis</taxon>
    </lineage>
</organism>
<evidence type="ECO:0000256" key="4">
    <source>
        <dbReference type="SAM" id="MobiDB-lite"/>
    </source>
</evidence>
<dbReference type="InterPro" id="IPR050206">
    <property type="entry name" value="FtsK/SpoIIIE/SftA"/>
</dbReference>
<name>A0A1I6B3A4_9PSEU</name>
<dbReference type="RefSeq" id="WP_093577054.1">
    <property type="nucleotide sequence ID" value="NZ_FOWC01000023.1"/>
</dbReference>
<keyword evidence="5" id="KW-0472">Membrane</keyword>
<dbReference type="PROSITE" id="PS50901">
    <property type="entry name" value="FTSK"/>
    <property type="match status" value="1"/>
</dbReference>
<feature type="transmembrane region" description="Helical" evidence="5">
    <location>
        <begin position="149"/>
        <end position="170"/>
    </location>
</feature>
<sequence length="782" mass="84996">MSTPEDPRKRGGELVPKVYDGEIVTGADQNGATADRRPVAVVRRVFIECTGRLIGRVRQSGRVARWRGLLAYRARKLPRDLARLLWFLLRGHGRWIAKVWTWATYADLRSDARQARMSGDAQARREAQETIRADAKARWTKLGIGLRRVLIGSAALTVVLVLLALTNMLFDRAAMPRWLATVYDVRDVCGTVLVTAARWLAVLGPLGWAVAAVWEGRDRAPGAGWLTQPDRDDADSWVDERMISRALAHLGIAPMNAFFKNGGELVYLTPARKDGDGTAARIRLPLGVTADMVADRRPTLAANLGRASLETWPTKGDEDGVLDLWVADKGTLQGGAGDWPLLHEGSVDVFEGVPFGLTQRGLIVNAPLLEANWLIGGRPGQGKTSAMRTLLLGAALDPTAELWVFVMGESPDFEPLKPRLSRYRMGMDDSVAADAVAALRDLTEEMERRGRTLGAQPGQPPKVSRKLADRAALGLHPLILAIDECHELFQHKKHGKQAEELAVRLIKRGRKYGIILLLATQSPTKDSIPKEITRNVSCGVAFAVADHIANDGLLGAGRYRAGIRATELRMKTDRGTCVAVGITDAAWELVRTFYITFEDGTDLVTPVIARAMALLAEHGRPVALTAAQENEPPEPANHIADIADVIGGEKRVRTQTVLARLIARDPDEYDGWTLSDLTAALAGHGIAPGKSDGVMVIRAADVAAAAALAAGDREAGREPSGSQGVLPDPSLSKTPRADQRKPSPGRRESTRRNTPQKPEKQSGETARSYSLPDDGRTEAKRR</sequence>
<keyword evidence="5" id="KW-0812">Transmembrane</keyword>
<evidence type="ECO:0000313" key="7">
    <source>
        <dbReference type="EMBL" id="SFQ75420.1"/>
    </source>
</evidence>
<dbReference type="InterPro" id="IPR002543">
    <property type="entry name" value="FtsK_dom"/>
</dbReference>
<protein>
    <submittedName>
        <fullName evidence="7">DNA segregation ATPase FtsK/SpoIIIE, S-DNA-T family</fullName>
    </submittedName>
</protein>
<keyword evidence="5" id="KW-1133">Transmembrane helix</keyword>
<dbReference type="STRING" id="112413.SAMN05421854_1233"/>
<feature type="compositionally biased region" description="Basic and acidic residues" evidence="4">
    <location>
        <begin position="735"/>
        <end position="762"/>
    </location>
</feature>
<evidence type="ECO:0000259" key="6">
    <source>
        <dbReference type="PROSITE" id="PS50901"/>
    </source>
</evidence>
<evidence type="ECO:0000256" key="2">
    <source>
        <dbReference type="ARBA" id="ARBA00022840"/>
    </source>
</evidence>
<evidence type="ECO:0000256" key="3">
    <source>
        <dbReference type="PROSITE-ProRule" id="PRU00289"/>
    </source>
</evidence>
<evidence type="ECO:0000256" key="1">
    <source>
        <dbReference type="ARBA" id="ARBA00022741"/>
    </source>
</evidence>
<dbReference type="EMBL" id="FOWC01000023">
    <property type="protein sequence ID" value="SFQ75420.1"/>
    <property type="molecule type" value="Genomic_DNA"/>
</dbReference>
<dbReference type="Proteomes" id="UP000199137">
    <property type="component" value="Unassembled WGS sequence"/>
</dbReference>
<keyword evidence="1 3" id="KW-0547">Nucleotide-binding</keyword>
<evidence type="ECO:0000313" key="8">
    <source>
        <dbReference type="Proteomes" id="UP000199137"/>
    </source>
</evidence>